<sequence>MLEKLIEELISETSQDPEIAKEGIPPLGSGSGTFFDLYNAIDVMEGQEEVAKRAVIKSYFNFGKALNDQFSHYLKTNPKRTAQALVNQEVRKQLPDSVSDDLLRKKKEWALKIYDLFSEIGEHMIQRIKSFSVSTIAKLSQDDIDHILVKFAK</sequence>
<dbReference type="OrthoDB" id="2395414at2759"/>
<reference evidence="1 3" key="1">
    <citation type="submission" date="2017-11" db="EMBL/GenBank/DDBJ databases">
        <title>The genome of Rhizophagus clarus HR1 reveals common genetic basis of auxotrophy among arbuscular mycorrhizal fungi.</title>
        <authorList>
            <person name="Kobayashi Y."/>
        </authorList>
    </citation>
    <scope>NUCLEOTIDE SEQUENCE [LARGE SCALE GENOMIC DNA]</scope>
    <source>
        <strain evidence="1 3">HR1</strain>
    </source>
</reference>
<evidence type="ECO:0000313" key="3">
    <source>
        <dbReference type="Proteomes" id="UP000247702"/>
    </source>
</evidence>
<proteinExistence type="predicted"/>
<dbReference type="AlphaFoldDB" id="A0A2Z6S2U7"/>
<dbReference type="EMBL" id="BLAL01000252">
    <property type="protein sequence ID" value="GES96821.1"/>
    <property type="molecule type" value="Genomic_DNA"/>
</dbReference>
<dbReference type="Proteomes" id="UP000615446">
    <property type="component" value="Unassembled WGS sequence"/>
</dbReference>
<name>A0A2Z6S2U7_9GLOM</name>
<comment type="caution">
    <text evidence="1">The sequence shown here is derived from an EMBL/GenBank/DDBJ whole genome shotgun (WGS) entry which is preliminary data.</text>
</comment>
<accession>A0A2Z6S2U7</accession>
<reference evidence="2" key="2">
    <citation type="submission" date="2019-10" db="EMBL/GenBank/DDBJ databases">
        <title>Conservation and host-specific expression of non-tandemly repeated heterogenous ribosome RNA gene in arbuscular mycorrhizal fungi.</title>
        <authorList>
            <person name="Maeda T."/>
            <person name="Kobayashi Y."/>
            <person name="Nakagawa T."/>
            <person name="Ezawa T."/>
            <person name="Yamaguchi K."/>
            <person name="Bino T."/>
            <person name="Nishimoto Y."/>
            <person name="Shigenobu S."/>
            <person name="Kawaguchi M."/>
        </authorList>
    </citation>
    <scope>NUCLEOTIDE SEQUENCE</scope>
    <source>
        <strain evidence="2">HR1</strain>
    </source>
</reference>
<gene>
    <name evidence="2" type="ORF">RCL2_002343400</name>
    <name evidence="1" type="ORF">RclHR1_09060025</name>
</gene>
<evidence type="ECO:0000313" key="1">
    <source>
        <dbReference type="EMBL" id="GBC09728.1"/>
    </source>
</evidence>
<dbReference type="Proteomes" id="UP000247702">
    <property type="component" value="Unassembled WGS sequence"/>
</dbReference>
<protein>
    <submittedName>
        <fullName evidence="1">Uncharacterized protein</fullName>
    </submittedName>
</protein>
<dbReference type="EMBL" id="BEXD01004322">
    <property type="protein sequence ID" value="GBC09728.1"/>
    <property type="molecule type" value="Genomic_DNA"/>
</dbReference>
<evidence type="ECO:0000313" key="2">
    <source>
        <dbReference type="EMBL" id="GES96821.1"/>
    </source>
</evidence>
<organism evidence="1 3">
    <name type="scientific">Rhizophagus clarus</name>
    <dbReference type="NCBI Taxonomy" id="94130"/>
    <lineage>
        <taxon>Eukaryota</taxon>
        <taxon>Fungi</taxon>
        <taxon>Fungi incertae sedis</taxon>
        <taxon>Mucoromycota</taxon>
        <taxon>Glomeromycotina</taxon>
        <taxon>Glomeromycetes</taxon>
        <taxon>Glomerales</taxon>
        <taxon>Glomeraceae</taxon>
        <taxon>Rhizophagus</taxon>
    </lineage>
</organism>
<keyword evidence="3" id="KW-1185">Reference proteome</keyword>